<evidence type="ECO:0000259" key="17">
    <source>
        <dbReference type="PROSITE" id="PS50004"/>
    </source>
</evidence>
<evidence type="ECO:0000256" key="11">
    <source>
        <dbReference type="ARBA" id="ARBA00022989"/>
    </source>
</evidence>
<organism evidence="19 20">
    <name type="scientific">Argiope bruennichi</name>
    <name type="common">Wasp spider</name>
    <name type="synonym">Aranea bruennichi</name>
    <dbReference type="NCBI Taxonomy" id="94029"/>
    <lineage>
        <taxon>Eukaryota</taxon>
        <taxon>Metazoa</taxon>
        <taxon>Ecdysozoa</taxon>
        <taxon>Arthropoda</taxon>
        <taxon>Chelicerata</taxon>
        <taxon>Arachnida</taxon>
        <taxon>Araneae</taxon>
        <taxon>Araneomorphae</taxon>
        <taxon>Entelegynae</taxon>
        <taxon>Araneoidea</taxon>
        <taxon>Araneidae</taxon>
        <taxon>Argiope</taxon>
    </lineage>
</organism>
<dbReference type="CDD" id="cd04030">
    <property type="entry name" value="C2C_KIAA1228"/>
    <property type="match status" value="1"/>
</dbReference>
<dbReference type="InterPro" id="IPR051634">
    <property type="entry name" value="Extended_Synaptotagmin"/>
</dbReference>
<evidence type="ECO:0000313" key="20">
    <source>
        <dbReference type="Proteomes" id="UP000807504"/>
    </source>
</evidence>
<comment type="subcellular location">
    <subcellularLocation>
        <location evidence="1">Cell membrane</location>
        <topology evidence="1">Peripheral membrane protein</topology>
    </subcellularLocation>
    <subcellularLocation>
        <location evidence="2">Endoplasmic reticulum membrane</location>
        <topology evidence="2">Multi-pass membrane protein</topology>
    </subcellularLocation>
</comment>
<dbReference type="GO" id="GO:0005509">
    <property type="term" value="F:calcium ion binding"/>
    <property type="evidence" value="ECO:0007669"/>
    <property type="project" value="TreeGrafter"/>
</dbReference>
<dbReference type="GO" id="GO:0008429">
    <property type="term" value="F:phosphatidylethanolamine binding"/>
    <property type="evidence" value="ECO:0007669"/>
    <property type="project" value="TreeGrafter"/>
</dbReference>
<feature type="transmembrane region" description="Helical" evidence="16">
    <location>
        <begin position="77"/>
        <end position="95"/>
    </location>
</feature>
<dbReference type="CDD" id="cd21670">
    <property type="entry name" value="SMP_ESyt"/>
    <property type="match status" value="1"/>
</dbReference>
<keyword evidence="20" id="KW-1185">Reference proteome</keyword>
<keyword evidence="5" id="KW-1003">Cell membrane</keyword>
<evidence type="ECO:0000256" key="9">
    <source>
        <dbReference type="ARBA" id="ARBA00022824"/>
    </source>
</evidence>
<feature type="domain" description="C2" evidence="17">
    <location>
        <begin position="459"/>
        <end position="580"/>
    </location>
</feature>
<feature type="transmembrane region" description="Helical" evidence="16">
    <location>
        <begin position="246"/>
        <end position="266"/>
    </location>
</feature>
<evidence type="ECO:0000256" key="2">
    <source>
        <dbReference type="ARBA" id="ARBA00004477"/>
    </source>
</evidence>
<feature type="compositionally biased region" description="Polar residues" evidence="15">
    <location>
        <begin position="671"/>
        <end position="689"/>
    </location>
</feature>
<keyword evidence="9" id="KW-0256">Endoplasmic reticulum</keyword>
<dbReference type="CDD" id="cd08391">
    <property type="entry name" value="C2A_C2C_Synaptotagmin_like"/>
    <property type="match status" value="1"/>
</dbReference>
<dbReference type="FunFam" id="2.60.40.150:FF:000025">
    <property type="entry name" value="Extended synaptotagmin 2"/>
    <property type="match status" value="1"/>
</dbReference>
<evidence type="ECO:0000256" key="15">
    <source>
        <dbReference type="SAM" id="MobiDB-lite"/>
    </source>
</evidence>
<evidence type="ECO:0000256" key="8">
    <source>
        <dbReference type="ARBA" id="ARBA00022737"/>
    </source>
</evidence>
<feature type="compositionally biased region" description="Low complexity" evidence="15">
    <location>
        <begin position="690"/>
        <end position="720"/>
    </location>
</feature>
<feature type="region of interest" description="Disordered" evidence="15">
    <location>
        <begin position="671"/>
        <end position="720"/>
    </location>
</feature>
<evidence type="ECO:0000256" key="10">
    <source>
        <dbReference type="ARBA" id="ARBA00022837"/>
    </source>
</evidence>
<evidence type="ECO:0000256" key="4">
    <source>
        <dbReference type="ARBA" id="ARBA00022448"/>
    </source>
</evidence>
<dbReference type="InterPro" id="IPR031468">
    <property type="entry name" value="SMP_LBD"/>
</dbReference>
<dbReference type="Pfam" id="PF17047">
    <property type="entry name" value="SMP_LBD"/>
    <property type="match status" value="1"/>
</dbReference>
<accession>A0A8T0FJ99</accession>
<feature type="region of interest" description="Disordered" evidence="15">
    <location>
        <begin position="608"/>
        <end position="648"/>
    </location>
</feature>
<dbReference type="GO" id="GO:0035091">
    <property type="term" value="F:phosphatidylinositol binding"/>
    <property type="evidence" value="ECO:0007669"/>
    <property type="project" value="TreeGrafter"/>
</dbReference>
<evidence type="ECO:0000256" key="1">
    <source>
        <dbReference type="ARBA" id="ARBA00004202"/>
    </source>
</evidence>
<feature type="domain" description="C2" evidence="17">
    <location>
        <begin position="724"/>
        <end position="847"/>
    </location>
</feature>
<dbReference type="PROSITE" id="PS50004">
    <property type="entry name" value="C2"/>
    <property type="match status" value="3"/>
</dbReference>
<dbReference type="AlphaFoldDB" id="A0A8T0FJ99"/>
<evidence type="ECO:0000256" key="12">
    <source>
        <dbReference type="ARBA" id="ARBA00023055"/>
    </source>
</evidence>
<dbReference type="InterPro" id="IPR000008">
    <property type="entry name" value="C2_dom"/>
</dbReference>
<keyword evidence="8" id="KW-0677">Repeat</keyword>
<evidence type="ECO:0000313" key="19">
    <source>
        <dbReference type="EMBL" id="KAF8791016.1"/>
    </source>
</evidence>
<keyword evidence="6 16" id="KW-0812">Transmembrane</keyword>
<comment type="similarity">
    <text evidence="3">Belongs to the extended synaptotagmin family.</text>
</comment>
<sequence length="853" mass="95244">MSATKYSTLNKDTANENNSIADEKADSVAGEEDDIVKKINDTIENARSVLRFNVYAIAGGFISLTYGAYLFGHSGFGATSMACIGLGVAVSAWMMRSNYLIERDVGLSIDRSVAVNEKACILARLTDLPSWVFFPETERAEWLNKILKQFWPYVGTYVKEMLKETMEPSIRQSLPSYLQSFRFEKIILGDMPPRIGGVKVYQENVSRNEIIMDLEIRYSGDCNIQVGVKKFKAGIKDLQIYGTMRVVMKPLVKIIPLVGGVTVFFLNRPRIDFNLTNVANVLDMPGLGDILRKAVSEQVAAMMVLPNKFPVQLIQDIPLKSLKFSPPAGVLRLHIAEARDLVKADVGVLGMGKSDPYCIISVGIQEFRTPVIKNTISPKWNFFCEPIIDQFVGQNIDIEVMDEDQSSKDDFLGRVSIDISKLVKKRDINAWLQLEDTKSGSLHIQSTWLTLSENPEDLSTQLLDIRSINSRSTLYSAVLLVFLDSAKHLPNVNRGAEEPSAQVHFTVTGFKESSAIRPHTNDPIWEETFRFLLHNPEIQDLTVEVTDTKSNKPIGMTRVHLCRLLREKELQLEEPFQLLGAGPNSKILMTLQLRILVPTSGKTSFLKKEEYSKKDKSPDEKDNKSSIDLPDLPDVTPSARPLSPSTPTIQDMIHTTLVPAVDNVELPVEKSQTTLLSSPPDNSDSTSQRSSPIKTPSPVKKKSSPPSISGDSIKSNRSIRSNSGITKIQLTIRYSIPRNKLVVVVHKAKNLPHKEGEDKPDPYVKIYMTPDRNKETKQKTQVIKNTCNPIFDESLEFDVNMSEVANYSLEVTVISKSGSMFPRGKILGKTVIDLSQQDLSKAATEWYDLDASD</sequence>
<dbReference type="InterPro" id="IPR037752">
    <property type="entry name" value="C2C_KIAA1228"/>
</dbReference>
<evidence type="ECO:0000256" key="6">
    <source>
        <dbReference type="ARBA" id="ARBA00022692"/>
    </source>
</evidence>
<protein>
    <submittedName>
        <fullName evidence="19">Extended synaptotagmin-2 like protein</fullName>
    </submittedName>
</protein>
<keyword evidence="11 16" id="KW-1133">Transmembrane helix</keyword>
<reference evidence="19" key="2">
    <citation type="submission" date="2020-06" db="EMBL/GenBank/DDBJ databases">
        <authorList>
            <person name="Sheffer M."/>
        </authorList>
    </citation>
    <scope>NUCLEOTIDE SEQUENCE</scope>
</reference>
<dbReference type="SUPFAM" id="SSF49562">
    <property type="entry name" value="C2 domain (Calcium/lipid-binding domain, CaLB)"/>
    <property type="match status" value="3"/>
</dbReference>
<feature type="domain" description="SMP-LTD" evidence="18">
    <location>
        <begin position="136"/>
        <end position="314"/>
    </location>
</feature>
<dbReference type="Pfam" id="PF00168">
    <property type="entry name" value="C2"/>
    <property type="match status" value="3"/>
</dbReference>
<dbReference type="GO" id="GO:0061817">
    <property type="term" value="P:endoplasmic reticulum-plasma membrane tethering"/>
    <property type="evidence" value="ECO:0007669"/>
    <property type="project" value="InterPro"/>
</dbReference>
<evidence type="ECO:0000256" key="13">
    <source>
        <dbReference type="ARBA" id="ARBA00023121"/>
    </source>
</evidence>
<dbReference type="PROSITE" id="PS51847">
    <property type="entry name" value="SMP"/>
    <property type="match status" value="1"/>
</dbReference>
<dbReference type="GO" id="GO:0005886">
    <property type="term" value="C:plasma membrane"/>
    <property type="evidence" value="ECO:0007669"/>
    <property type="project" value="UniProtKB-SubCell"/>
</dbReference>
<dbReference type="FunFam" id="2.60.40.150:FF:000093">
    <property type="entry name" value="Extended synaptotagmin 3"/>
    <property type="match status" value="1"/>
</dbReference>
<evidence type="ECO:0000256" key="3">
    <source>
        <dbReference type="ARBA" id="ARBA00005867"/>
    </source>
</evidence>
<dbReference type="GO" id="GO:0005544">
    <property type="term" value="F:calcium-dependent phospholipid binding"/>
    <property type="evidence" value="ECO:0007669"/>
    <property type="project" value="TreeGrafter"/>
</dbReference>
<dbReference type="InterPro" id="IPR039010">
    <property type="entry name" value="Synaptotagmin_SMP"/>
</dbReference>
<proteinExistence type="inferred from homology"/>
<dbReference type="PANTHER" id="PTHR45761:SF1">
    <property type="entry name" value="EXTENDED SYNAPTOTAGMIN-LIKE PROTEIN 2, ISOFORM C"/>
    <property type="match status" value="1"/>
</dbReference>
<evidence type="ECO:0000256" key="16">
    <source>
        <dbReference type="SAM" id="Phobius"/>
    </source>
</evidence>
<dbReference type="GO" id="GO:0031210">
    <property type="term" value="F:phosphatidylcholine binding"/>
    <property type="evidence" value="ECO:0007669"/>
    <property type="project" value="TreeGrafter"/>
</dbReference>
<dbReference type="CDD" id="cd04050">
    <property type="entry name" value="C2B_Synaptotagmin-like"/>
    <property type="match status" value="1"/>
</dbReference>
<dbReference type="SMART" id="SM00239">
    <property type="entry name" value="C2"/>
    <property type="match status" value="3"/>
</dbReference>
<keyword evidence="7" id="KW-0479">Metal-binding</keyword>
<keyword evidence="13" id="KW-0446">Lipid-binding</keyword>
<dbReference type="FunFam" id="2.60.40.150:FF:000106">
    <property type="entry name" value="extended synaptotagmin-1 isoform X1"/>
    <property type="match status" value="1"/>
</dbReference>
<dbReference type="InterPro" id="IPR035892">
    <property type="entry name" value="C2_domain_sf"/>
</dbReference>
<evidence type="ECO:0000256" key="7">
    <source>
        <dbReference type="ARBA" id="ARBA00022723"/>
    </source>
</evidence>
<dbReference type="InterPro" id="IPR037749">
    <property type="entry name" value="Ext_Synaptotagmin_C2B"/>
</dbReference>
<feature type="compositionally biased region" description="Basic and acidic residues" evidence="15">
    <location>
        <begin position="608"/>
        <end position="625"/>
    </location>
</feature>
<keyword evidence="4" id="KW-0813">Transport</keyword>
<feature type="domain" description="C2" evidence="17">
    <location>
        <begin position="310"/>
        <end position="432"/>
    </location>
</feature>
<reference evidence="19" key="1">
    <citation type="journal article" date="2020" name="bioRxiv">
        <title>Chromosome-level reference genome of the European wasp spider Argiope bruennichi: a resource for studies on range expansion and evolutionary adaptation.</title>
        <authorList>
            <person name="Sheffer M.M."/>
            <person name="Hoppe A."/>
            <person name="Krehenwinkel H."/>
            <person name="Uhl G."/>
            <person name="Kuss A.W."/>
            <person name="Jensen L."/>
            <person name="Jensen C."/>
            <person name="Gillespie R.G."/>
            <person name="Hoff K.J."/>
            <person name="Prost S."/>
        </authorList>
    </citation>
    <scope>NUCLEOTIDE SEQUENCE</scope>
</reference>
<comment type="caution">
    <text evidence="19">The sequence shown here is derived from an EMBL/GenBank/DDBJ whole genome shotgun (WGS) entry which is preliminary data.</text>
</comment>
<dbReference type="InterPro" id="IPR037733">
    <property type="entry name" value="Ext_Synaptotagmin_C2A"/>
</dbReference>
<keyword evidence="14 16" id="KW-0472">Membrane</keyword>
<keyword evidence="10" id="KW-0106">Calcium</keyword>
<name>A0A8T0FJ99_ARGBR</name>
<dbReference type="GO" id="GO:0006869">
    <property type="term" value="P:lipid transport"/>
    <property type="evidence" value="ECO:0007669"/>
    <property type="project" value="UniProtKB-KW"/>
</dbReference>
<gene>
    <name evidence="19" type="ORF">HNY73_005953</name>
</gene>
<dbReference type="OMA" id="CEAPVFI"/>
<evidence type="ECO:0000259" key="18">
    <source>
        <dbReference type="PROSITE" id="PS51847"/>
    </source>
</evidence>
<dbReference type="PANTHER" id="PTHR45761">
    <property type="entry name" value="EXTENDED SYNAPTOTAGMIN-LIKE PROTEIN 2, ISOFORM C"/>
    <property type="match status" value="1"/>
</dbReference>
<dbReference type="OrthoDB" id="1029639at2759"/>
<dbReference type="GO" id="GO:0005789">
    <property type="term" value="C:endoplasmic reticulum membrane"/>
    <property type="evidence" value="ECO:0007669"/>
    <property type="project" value="UniProtKB-SubCell"/>
</dbReference>
<feature type="transmembrane region" description="Helical" evidence="16">
    <location>
        <begin position="52"/>
        <end position="71"/>
    </location>
</feature>
<dbReference type="Gene3D" id="2.60.40.150">
    <property type="entry name" value="C2 domain"/>
    <property type="match status" value="3"/>
</dbReference>
<evidence type="ECO:0000256" key="14">
    <source>
        <dbReference type="ARBA" id="ARBA00023136"/>
    </source>
</evidence>
<keyword evidence="12" id="KW-0445">Lipid transport</keyword>
<evidence type="ECO:0000256" key="5">
    <source>
        <dbReference type="ARBA" id="ARBA00022475"/>
    </source>
</evidence>
<dbReference type="EMBL" id="JABXBU010000011">
    <property type="protein sequence ID" value="KAF8791016.1"/>
    <property type="molecule type" value="Genomic_DNA"/>
</dbReference>
<dbReference type="Proteomes" id="UP000807504">
    <property type="component" value="Unassembled WGS sequence"/>
</dbReference>